<comment type="miscellaneous">
    <text evidence="5">May also have succinyldiaminopimelate aminotransferase activity, thus carrying out the corresponding step in lysine biosynthesis.</text>
</comment>
<dbReference type="PANTHER" id="PTHR11986:SF79">
    <property type="entry name" value="ACETYLORNITHINE AMINOTRANSFERASE, MITOCHONDRIAL"/>
    <property type="match status" value="1"/>
</dbReference>
<dbReference type="HAMAP" id="MF_01107">
    <property type="entry name" value="ArgD_aminotrans_3"/>
    <property type="match status" value="1"/>
</dbReference>
<feature type="modified residue" description="N6-(pyridoxal phosphate)lysine" evidence="5">
    <location>
        <position position="246"/>
    </location>
</feature>
<feature type="binding site" evidence="5">
    <location>
        <begin position="217"/>
        <end position="220"/>
    </location>
    <ligand>
        <name>pyridoxal 5'-phosphate</name>
        <dbReference type="ChEBI" id="CHEBI:597326"/>
    </ligand>
</feature>
<keyword evidence="4 5" id="KW-0663">Pyridoxal phosphate</keyword>
<reference evidence="6" key="1">
    <citation type="submission" date="2020-07" db="EMBL/GenBank/DDBJ databases">
        <title>Methanobacterium. sp. MethCan genome.</title>
        <authorList>
            <person name="Postec A."/>
            <person name="Quemeneur M."/>
        </authorList>
    </citation>
    <scope>NUCLEOTIDE SEQUENCE</scope>
    <source>
        <strain evidence="6">MethCAN</strain>
    </source>
</reference>
<dbReference type="EMBL" id="CP058560">
    <property type="protein sequence ID" value="QUH23325.1"/>
    <property type="molecule type" value="Genomic_DNA"/>
</dbReference>
<keyword evidence="3 5" id="KW-0808">Transferase</keyword>
<dbReference type="InterPro" id="IPR049704">
    <property type="entry name" value="Aminotrans_3_PPA_site"/>
</dbReference>
<dbReference type="RefSeq" id="WP_211532282.1">
    <property type="nucleotide sequence ID" value="NZ_CP058560.1"/>
</dbReference>
<comment type="subunit">
    <text evidence="5">Homodimer.</text>
</comment>
<evidence type="ECO:0000313" key="7">
    <source>
        <dbReference type="Proteomes" id="UP000681041"/>
    </source>
</evidence>
<keyword evidence="2 5" id="KW-0028">Amino-acid biosynthesis</keyword>
<dbReference type="Proteomes" id="UP000681041">
    <property type="component" value="Chromosome"/>
</dbReference>
<dbReference type="InterPro" id="IPR015421">
    <property type="entry name" value="PyrdxlP-dep_Trfase_major"/>
</dbReference>
<keyword evidence="5" id="KW-0055">Arginine biosynthesis</keyword>
<accession>A0A8T8K721</accession>
<dbReference type="InterPro" id="IPR015422">
    <property type="entry name" value="PyrdxlP-dep_Trfase_small"/>
</dbReference>
<dbReference type="EC" id="2.6.1.11" evidence="5"/>
<feature type="binding site" evidence="5">
    <location>
        <position position="135"/>
    </location>
    <ligand>
        <name>N(2)-acetyl-L-ornithine</name>
        <dbReference type="ChEBI" id="CHEBI:57805"/>
    </ligand>
</feature>
<dbReference type="FunFam" id="3.40.640.10:FF:000004">
    <property type="entry name" value="Acetylornithine aminotransferase"/>
    <property type="match status" value="1"/>
</dbReference>
<dbReference type="KEGG" id="meme:HYG87_05905"/>
<organism evidence="6 7">
    <name type="scientific">Methanobacterium alkalithermotolerans</name>
    <dbReference type="NCBI Taxonomy" id="2731220"/>
    <lineage>
        <taxon>Archaea</taxon>
        <taxon>Methanobacteriati</taxon>
        <taxon>Methanobacteriota</taxon>
        <taxon>Methanomada group</taxon>
        <taxon>Methanobacteria</taxon>
        <taxon>Methanobacteriales</taxon>
        <taxon>Methanobacteriaceae</taxon>
        <taxon>Methanobacterium</taxon>
    </lineage>
</organism>
<dbReference type="InterPro" id="IPR004636">
    <property type="entry name" value="AcOrn/SuccOrn_fam"/>
</dbReference>
<comment type="catalytic activity">
    <reaction evidence="5">
        <text>N(2)-acetyl-L-ornithine + 2-oxoglutarate = N-acetyl-L-glutamate 5-semialdehyde + L-glutamate</text>
        <dbReference type="Rhea" id="RHEA:18049"/>
        <dbReference type="ChEBI" id="CHEBI:16810"/>
        <dbReference type="ChEBI" id="CHEBI:29123"/>
        <dbReference type="ChEBI" id="CHEBI:29985"/>
        <dbReference type="ChEBI" id="CHEBI:57805"/>
        <dbReference type="EC" id="2.6.1.11"/>
    </reaction>
</comment>
<sequence length="391" mass="42315">MNTQEIMDMDQKFVMQTYGRQKLALSHGKGAEVWDVEGNSYLDCFAGVAVNNLGHAHPKVTLAICHQAQRMIHCSNIYYTQEQAELAQLLTQISPHDKVFLANSGAEANEGAIKLARKYTGKGEIIATDNSFHGRTLATVTATGQEKYKTPFQPLPDGFKHVPYGEISALAQAITENTAAIILEPIQGEGGVIMPPEGYLKDVENLCRQKDVLLILDEVQTGFGRTGEMFASQHEGIQPDITTVAKAMGGGYPIAALMANTRIAEAFNPGDHGSTFGGNPLGCAAAKAAIEVLLDENLVSKSKEMGNYLQKKLEELKSKYSFIQEIRGCGLLIGIELTIDCADVVKKACEKGVLVNCTAGKVIRLAPPLIINMTQVDKVVNVLDEVFAEMS</sequence>
<keyword evidence="5" id="KW-0963">Cytoplasm</keyword>
<dbReference type="InterPro" id="IPR015424">
    <property type="entry name" value="PyrdxlP-dep_Trfase"/>
</dbReference>
<dbReference type="PROSITE" id="PS00600">
    <property type="entry name" value="AA_TRANSFER_CLASS_3"/>
    <property type="match status" value="1"/>
</dbReference>
<feature type="binding site" evidence="5">
    <location>
        <position position="275"/>
    </location>
    <ligand>
        <name>pyridoxal 5'-phosphate</name>
        <dbReference type="ChEBI" id="CHEBI:597326"/>
    </ligand>
</feature>
<protein>
    <recommendedName>
        <fullName evidence="5">Acetylornithine aminotransferase</fullName>
        <shortName evidence="5">ACOAT</shortName>
        <ecNumber evidence="5">2.6.1.11</ecNumber>
    </recommendedName>
</protein>
<dbReference type="Gene3D" id="3.90.1150.10">
    <property type="entry name" value="Aspartate Aminotransferase, domain 1"/>
    <property type="match status" value="1"/>
</dbReference>
<dbReference type="AlphaFoldDB" id="A0A8T8K721"/>
<dbReference type="OrthoDB" id="85346at2157"/>
<dbReference type="InterPro" id="IPR050103">
    <property type="entry name" value="Class-III_PLP-dep_AT"/>
</dbReference>
<dbReference type="InterPro" id="IPR005814">
    <property type="entry name" value="Aminotrans_3"/>
</dbReference>
<feature type="binding site" evidence="5">
    <location>
        <position position="132"/>
    </location>
    <ligand>
        <name>pyridoxal 5'-phosphate</name>
        <dbReference type="ChEBI" id="CHEBI:597326"/>
    </ligand>
</feature>
<dbReference type="PIRSF" id="PIRSF000521">
    <property type="entry name" value="Transaminase_4ab_Lys_Orn"/>
    <property type="match status" value="1"/>
</dbReference>
<feature type="binding site" evidence="5">
    <location>
        <position position="274"/>
    </location>
    <ligand>
        <name>N(2)-acetyl-L-ornithine</name>
        <dbReference type="ChEBI" id="CHEBI:57805"/>
    </ligand>
</feature>
<dbReference type="GeneID" id="64820280"/>
<evidence type="ECO:0000256" key="2">
    <source>
        <dbReference type="ARBA" id="ARBA00022605"/>
    </source>
</evidence>
<comment type="pathway">
    <text evidence="5">Amino-acid biosynthesis; L-arginine biosynthesis; N(2)-acetyl-L-ornithine from L-glutamate: step 4/4.</text>
</comment>
<evidence type="ECO:0000256" key="3">
    <source>
        <dbReference type="ARBA" id="ARBA00022679"/>
    </source>
</evidence>
<dbReference type="SUPFAM" id="SSF53383">
    <property type="entry name" value="PLP-dependent transferases"/>
    <property type="match status" value="1"/>
</dbReference>
<dbReference type="PANTHER" id="PTHR11986">
    <property type="entry name" value="AMINOTRANSFERASE CLASS III"/>
    <property type="match status" value="1"/>
</dbReference>
<dbReference type="Pfam" id="PF00202">
    <property type="entry name" value="Aminotran_3"/>
    <property type="match status" value="1"/>
</dbReference>
<gene>
    <name evidence="5" type="primary">argD</name>
    <name evidence="6" type="ORF">HYG87_05905</name>
</gene>
<dbReference type="GO" id="GO:0042802">
    <property type="term" value="F:identical protein binding"/>
    <property type="evidence" value="ECO:0007669"/>
    <property type="project" value="TreeGrafter"/>
</dbReference>
<comment type="similarity">
    <text evidence="5">Belongs to the class-III pyridoxal-phosphate-dependent aminotransferase family. ArgD subfamily.</text>
</comment>
<evidence type="ECO:0000256" key="5">
    <source>
        <dbReference type="HAMAP-Rule" id="MF_01107"/>
    </source>
</evidence>
<dbReference type="GO" id="GO:0030170">
    <property type="term" value="F:pyridoxal phosphate binding"/>
    <property type="evidence" value="ECO:0007669"/>
    <property type="project" value="InterPro"/>
</dbReference>
<keyword evidence="7" id="KW-1185">Reference proteome</keyword>
<dbReference type="CDD" id="cd00610">
    <property type="entry name" value="OAT_like"/>
    <property type="match status" value="1"/>
</dbReference>
<dbReference type="NCBIfam" id="TIGR00707">
    <property type="entry name" value="argD"/>
    <property type="match status" value="1"/>
</dbReference>
<name>A0A8T8K721_9EURY</name>
<evidence type="ECO:0000313" key="6">
    <source>
        <dbReference type="EMBL" id="QUH23325.1"/>
    </source>
</evidence>
<feature type="binding site" evidence="5">
    <location>
        <begin position="105"/>
        <end position="106"/>
    </location>
    <ligand>
        <name>pyridoxal 5'-phosphate</name>
        <dbReference type="ChEBI" id="CHEBI:597326"/>
    </ligand>
</feature>
<comment type="cofactor">
    <cofactor evidence="5">
        <name>pyridoxal 5'-phosphate</name>
        <dbReference type="ChEBI" id="CHEBI:597326"/>
    </cofactor>
    <text evidence="5">Binds 1 pyridoxal phosphate per subunit.</text>
</comment>
<evidence type="ECO:0000256" key="1">
    <source>
        <dbReference type="ARBA" id="ARBA00022576"/>
    </source>
</evidence>
<dbReference type="GO" id="GO:0006526">
    <property type="term" value="P:L-arginine biosynthetic process"/>
    <property type="evidence" value="ECO:0007669"/>
    <property type="project" value="UniProtKB-UniRule"/>
</dbReference>
<dbReference type="NCBIfam" id="NF002325">
    <property type="entry name" value="PRK01278.1"/>
    <property type="match status" value="1"/>
</dbReference>
<dbReference type="GO" id="GO:0005737">
    <property type="term" value="C:cytoplasm"/>
    <property type="evidence" value="ECO:0007669"/>
    <property type="project" value="UniProtKB-SubCell"/>
</dbReference>
<evidence type="ECO:0000256" key="4">
    <source>
        <dbReference type="ARBA" id="ARBA00022898"/>
    </source>
</evidence>
<keyword evidence="1 5" id="KW-0032">Aminotransferase</keyword>
<dbReference type="Gene3D" id="3.40.640.10">
    <property type="entry name" value="Type I PLP-dependent aspartate aminotransferase-like (Major domain)"/>
    <property type="match status" value="1"/>
</dbReference>
<proteinExistence type="inferred from homology"/>
<comment type="subcellular location">
    <subcellularLocation>
        <location evidence="5">Cytoplasm</location>
    </subcellularLocation>
</comment>
<dbReference type="GO" id="GO:0003992">
    <property type="term" value="F:N2-acetyl-L-ornithine:2-oxoglutarate 5-aminotransferase activity"/>
    <property type="evidence" value="ECO:0007669"/>
    <property type="project" value="UniProtKB-UniRule"/>
</dbReference>
<dbReference type="NCBIfam" id="NF002874">
    <property type="entry name" value="PRK03244.1"/>
    <property type="match status" value="1"/>
</dbReference>